<proteinExistence type="predicted"/>
<dbReference type="EMBL" id="JXBC01000013">
    <property type="protein sequence ID" value="KIU05448.1"/>
    <property type="molecule type" value="Genomic_DNA"/>
</dbReference>
<dbReference type="AlphaFoldDB" id="A0A063XCI5"/>
<dbReference type="InterPro" id="IPR056238">
    <property type="entry name" value="YunG-like"/>
</dbReference>
<organism evidence="1 2">
    <name type="scientific">Bacillus subtilis</name>
    <dbReference type="NCBI Taxonomy" id="1423"/>
    <lineage>
        <taxon>Bacteria</taxon>
        <taxon>Bacillati</taxon>
        <taxon>Bacillota</taxon>
        <taxon>Bacilli</taxon>
        <taxon>Bacillales</taxon>
        <taxon>Bacillaceae</taxon>
        <taxon>Bacillus</taxon>
    </lineage>
</organism>
<comment type="caution">
    <text evidence="1">The sequence shown here is derived from an EMBL/GenBank/DDBJ whole genome shotgun (WGS) entry which is preliminary data.</text>
</comment>
<dbReference type="Pfam" id="PF24585">
    <property type="entry name" value="YunG"/>
    <property type="match status" value="1"/>
</dbReference>
<accession>A0A063XCI5</accession>
<reference evidence="1 2" key="1">
    <citation type="submission" date="2014-12" db="EMBL/GenBank/DDBJ databases">
        <title>Comparative genome analysis of Bacillus coagulans HM-08, Clostridium butyricum HM-68, Bacillus subtilis HM-66 and Bacillus licheniformis BL-09.</title>
        <authorList>
            <person name="Zhang H."/>
        </authorList>
    </citation>
    <scope>NUCLEOTIDE SEQUENCE [LARGE SCALE GENOMIC DNA]</scope>
    <source>
        <strain evidence="1 2">HM-66</strain>
    </source>
</reference>
<evidence type="ECO:0000313" key="2">
    <source>
        <dbReference type="Proteomes" id="UP000032247"/>
    </source>
</evidence>
<sequence length="115" mass="13496">MEHVKYILKQSWSRHSSSKWTEECPSCGQCGVTALVIQDHFGGTIFKTRVDESWHFYNSINGVVYDFTSEQFQAPIEYQHIPSSREEAFLDTNEEQYQHLREAFSRHMNSISEET</sequence>
<evidence type="ECO:0008006" key="3">
    <source>
        <dbReference type="Google" id="ProtNLM"/>
    </source>
</evidence>
<gene>
    <name evidence="1" type="ORF">SC09_contig4orf00234</name>
</gene>
<name>A0A063XCI5_BACIU</name>
<dbReference type="STRING" id="483913.AN935_16255"/>
<protein>
    <recommendedName>
        <fullName evidence="3">YunG</fullName>
    </recommendedName>
</protein>
<dbReference type="Proteomes" id="UP000032247">
    <property type="component" value="Unassembled WGS sequence"/>
</dbReference>
<dbReference type="RefSeq" id="WP_003242865.1">
    <property type="nucleotide sequence ID" value="NZ_AP024621.1"/>
</dbReference>
<evidence type="ECO:0000313" key="1">
    <source>
        <dbReference type="EMBL" id="KIU05448.1"/>
    </source>
</evidence>
<dbReference type="PATRIC" id="fig|1423.167.peg.2109"/>